<keyword evidence="2" id="KW-0812">Transmembrane</keyword>
<dbReference type="Pfam" id="PF04536">
    <property type="entry name" value="TPM_phosphatase"/>
    <property type="match status" value="1"/>
</dbReference>
<feature type="transmembrane region" description="Helical" evidence="2">
    <location>
        <begin position="206"/>
        <end position="223"/>
    </location>
</feature>
<dbReference type="EMBL" id="RQGG01000007">
    <property type="protein sequence ID" value="TGL56150.1"/>
    <property type="molecule type" value="Genomic_DNA"/>
</dbReference>
<dbReference type="Gene3D" id="3.10.310.50">
    <property type="match status" value="1"/>
</dbReference>
<feature type="transmembrane region" description="Helical" evidence="2">
    <location>
        <begin position="460"/>
        <end position="482"/>
    </location>
</feature>
<evidence type="ECO:0000313" key="5">
    <source>
        <dbReference type="Proteomes" id="UP000297609"/>
    </source>
</evidence>
<feature type="transmembrane region" description="Helical" evidence="2">
    <location>
        <begin position="235"/>
        <end position="251"/>
    </location>
</feature>
<feature type="transmembrane region" description="Helical" evidence="2">
    <location>
        <begin position="370"/>
        <end position="391"/>
    </location>
</feature>
<dbReference type="PANTHER" id="PTHR30373">
    <property type="entry name" value="UPF0603 PROTEIN YGCG"/>
    <property type="match status" value="1"/>
</dbReference>
<dbReference type="Proteomes" id="UP000297609">
    <property type="component" value="Unassembled WGS sequence"/>
</dbReference>
<feature type="domain" description="TPM" evidence="3">
    <location>
        <begin position="50"/>
        <end position="173"/>
    </location>
</feature>
<feature type="transmembrane region" description="Helical" evidence="2">
    <location>
        <begin position="428"/>
        <end position="448"/>
    </location>
</feature>
<feature type="region of interest" description="Disordered" evidence="1">
    <location>
        <begin position="518"/>
        <end position="562"/>
    </location>
</feature>
<proteinExistence type="predicted"/>
<keyword evidence="2" id="KW-1133">Transmembrane helix</keyword>
<comment type="caution">
    <text evidence="4">The sequence shown here is derived from an EMBL/GenBank/DDBJ whole genome shotgun (WGS) entry which is preliminary data.</text>
</comment>
<name>A0A4R9JV40_9LEPT</name>
<feature type="compositionally biased region" description="Gly residues" evidence="1">
    <location>
        <begin position="546"/>
        <end position="562"/>
    </location>
</feature>
<dbReference type="OrthoDB" id="9810918at2"/>
<evidence type="ECO:0000256" key="1">
    <source>
        <dbReference type="SAM" id="MobiDB-lite"/>
    </source>
</evidence>
<sequence>MPNDKTLLMFCPMHLDLKWNRHFFSFLVLFLYFSVTQVQAKEVKLLTTPITDEVGILSTEQIIKLQAIISEIETKTSAQVFLYIIQSLEGESIESYSIQVATLSKIGQKGKDNGVLVLLSVGDRKVRIEVGYGLEETLTDVLCNRIIKNIMIPEFKKGDLPSGILLGYSAIESVLYGAADSNPNLKTDYPDGIGYAISNENTVKNIAIATGVIVAALIGFFLLTDGKKKYQRKIWLEVLYGCVVFFGLLYFLPDAVFYFFCFGIVALNLYLLYGLWEWFSYPLAILSLLFWIPFLQFSFHAEWIVLFWVIGVIGGILLVIKLALDDILIASYKKFAKRLGLTGSELFFHSIAFLSLWFSVHSFLNQERFFYILYYQGIILFTLYGFSITVFQKYAIRYGITFLLWLSLVAGIFFFWPTGEDTSPQIDFSILFNSFQWFFCLVLGYVLAKSIQVKSWKTRALKYGFISLVWTFGFSIEGILGLKDSVNFSISTFVFSYFVLLLLHFFYTIWEESDGGSYSSYSSSSSSSSSYSSSSSSYSSRSSSSSGGGGGSFGGGGSSGSW</sequence>
<feature type="transmembrane region" description="Helical" evidence="2">
    <location>
        <begin position="283"/>
        <end position="299"/>
    </location>
</feature>
<reference evidence="4" key="1">
    <citation type="journal article" date="2019" name="PLoS Negl. Trop. Dis.">
        <title>Revisiting the worldwide diversity of Leptospira species in the environment.</title>
        <authorList>
            <person name="Vincent A.T."/>
            <person name="Schiettekatte O."/>
            <person name="Bourhy P."/>
            <person name="Veyrier F.J."/>
            <person name="Picardeau M."/>
        </authorList>
    </citation>
    <scope>NUCLEOTIDE SEQUENCE [LARGE SCALE GENOMIC DNA]</scope>
    <source>
        <strain evidence="4">201702454</strain>
    </source>
</reference>
<feature type="transmembrane region" description="Helical" evidence="2">
    <location>
        <begin position="305"/>
        <end position="324"/>
    </location>
</feature>
<evidence type="ECO:0000256" key="2">
    <source>
        <dbReference type="SAM" id="Phobius"/>
    </source>
</evidence>
<feature type="transmembrane region" description="Helical" evidence="2">
    <location>
        <begin position="345"/>
        <end position="364"/>
    </location>
</feature>
<gene>
    <name evidence="4" type="ORF">EHQ59_02580</name>
</gene>
<dbReference type="PANTHER" id="PTHR30373:SF2">
    <property type="entry name" value="UPF0603 PROTEIN YGCG"/>
    <property type="match status" value="1"/>
</dbReference>
<dbReference type="InterPro" id="IPR007621">
    <property type="entry name" value="TPM_dom"/>
</dbReference>
<feature type="transmembrane region" description="Helical" evidence="2">
    <location>
        <begin position="257"/>
        <end position="276"/>
    </location>
</feature>
<evidence type="ECO:0000313" key="4">
    <source>
        <dbReference type="EMBL" id="TGL56150.1"/>
    </source>
</evidence>
<accession>A0A4R9JV40</accession>
<organism evidence="4 5">
    <name type="scientific">Leptospira kemamanensis</name>
    <dbReference type="NCBI Taxonomy" id="2484942"/>
    <lineage>
        <taxon>Bacteria</taxon>
        <taxon>Pseudomonadati</taxon>
        <taxon>Spirochaetota</taxon>
        <taxon>Spirochaetia</taxon>
        <taxon>Leptospirales</taxon>
        <taxon>Leptospiraceae</taxon>
        <taxon>Leptospira</taxon>
    </lineage>
</organism>
<feature type="transmembrane region" description="Helical" evidence="2">
    <location>
        <begin position="398"/>
        <end position="416"/>
    </location>
</feature>
<protein>
    <submittedName>
        <fullName evidence="4">TPM domain-containing protein</fullName>
    </submittedName>
</protein>
<feature type="transmembrane region" description="Helical" evidence="2">
    <location>
        <begin position="488"/>
        <end position="510"/>
    </location>
</feature>
<feature type="compositionally biased region" description="Low complexity" evidence="1">
    <location>
        <begin position="518"/>
        <end position="545"/>
    </location>
</feature>
<dbReference type="AlphaFoldDB" id="A0A4R9JV40"/>
<keyword evidence="5" id="KW-1185">Reference proteome</keyword>
<evidence type="ECO:0000259" key="3">
    <source>
        <dbReference type="Pfam" id="PF04536"/>
    </source>
</evidence>
<keyword evidence="2" id="KW-0472">Membrane</keyword>